<sequence length="70" mass="8259">MVPHRSHKYHWTEIHAFASKRAKTLTKTLKIWLQPLPILCCCVQISKNSKVQSNELESKRTKTRQKEKDV</sequence>
<proteinExistence type="predicted"/>
<evidence type="ECO:0000313" key="3">
    <source>
        <dbReference type="Proteomes" id="UP000580250"/>
    </source>
</evidence>
<organism evidence="2 3">
    <name type="scientific">Meloidogyne enterolobii</name>
    <name type="common">Root-knot nematode worm</name>
    <name type="synonym">Meloidogyne mayaguensis</name>
    <dbReference type="NCBI Taxonomy" id="390850"/>
    <lineage>
        <taxon>Eukaryota</taxon>
        <taxon>Metazoa</taxon>
        <taxon>Ecdysozoa</taxon>
        <taxon>Nematoda</taxon>
        <taxon>Chromadorea</taxon>
        <taxon>Rhabditida</taxon>
        <taxon>Tylenchina</taxon>
        <taxon>Tylenchomorpha</taxon>
        <taxon>Tylenchoidea</taxon>
        <taxon>Meloidogynidae</taxon>
        <taxon>Meloidogyninae</taxon>
        <taxon>Meloidogyne</taxon>
    </lineage>
</organism>
<feature type="region of interest" description="Disordered" evidence="1">
    <location>
        <begin position="50"/>
        <end position="70"/>
    </location>
</feature>
<accession>A0A6V7UVD2</accession>
<evidence type="ECO:0000313" key="2">
    <source>
        <dbReference type="EMBL" id="CAD2166555.1"/>
    </source>
</evidence>
<dbReference type="Proteomes" id="UP000580250">
    <property type="component" value="Unassembled WGS sequence"/>
</dbReference>
<protein>
    <submittedName>
        <fullName evidence="2">Uncharacterized protein</fullName>
    </submittedName>
</protein>
<dbReference type="AlphaFoldDB" id="A0A6V7UVD2"/>
<reference evidence="2 3" key="1">
    <citation type="submission" date="2020-08" db="EMBL/GenBank/DDBJ databases">
        <authorList>
            <person name="Koutsovoulos G."/>
            <person name="Danchin GJ E."/>
        </authorList>
    </citation>
    <scope>NUCLEOTIDE SEQUENCE [LARGE SCALE GENOMIC DNA]</scope>
</reference>
<evidence type="ECO:0000256" key="1">
    <source>
        <dbReference type="SAM" id="MobiDB-lite"/>
    </source>
</evidence>
<dbReference type="EMBL" id="CAJEWN010000118">
    <property type="protein sequence ID" value="CAD2166555.1"/>
    <property type="molecule type" value="Genomic_DNA"/>
</dbReference>
<name>A0A6V7UVD2_MELEN</name>
<feature type="compositionally biased region" description="Basic and acidic residues" evidence="1">
    <location>
        <begin position="56"/>
        <end position="70"/>
    </location>
</feature>
<comment type="caution">
    <text evidence="2">The sequence shown here is derived from an EMBL/GenBank/DDBJ whole genome shotgun (WGS) entry which is preliminary data.</text>
</comment>
<gene>
    <name evidence="2" type="ORF">MENT_LOCUS17917</name>
</gene>